<dbReference type="Pfam" id="PF08245">
    <property type="entry name" value="Mur_ligase_M"/>
    <property type="match status" value="1"/>
</dbReference>
<name>A0ABP3J8N9_9BACI</name>
<dbReference type="PANTHER" id="PTHR11136">
    <property type="entry name" value="FOLYLPOLYGLUTAMATE SYNTHASE-RELATED"/>
    <property type="match status" value="1"/>
</dbReference>
<evidence type="ECO:0000256" key="6">
    <source>
        <dbReference type="ARBA" id="ARBA00022840"/>
    </source>
</evidence>
<dbReference type="SUPFAM" id="SSF53623">
    <property type="entry name" value="MurD-like peptide ligases, catalytic domain"/>
    <property type="match status" value="1"/>
</dbReference>
<evidence type="ECO:0000313" key="13">
    <source>
        <dbReference type="EMBL" id="GAA0442390.1"/>
    </source>
</evidence>
<evidence type="ECO:0000256" key="7">
    <source>
        <dbReference type="ARBA" id="ARBA00022842"/>
    </source>
</evidence>
<dbReference type="PIRSF" id="PIRSF001563">
    <property type="entry name" value="Folylpolyglu_synth"/>
    <property type="match status" value="1"/>
</dbReference>
<comment type="caution">
    <text evidence="13">The sequence shown here is derived from an EMBL/GenBank/DDBJ whole genome shotgun (WGS) entry which is preliminary data.</text>
</comment>
<dbReference type="EMBL" id="BAAADM010000054">
    <property type="protein sequence ID" value="GAA0442390.1"/>
    <property type="molecule type" value="Genomic_DNA"/>
</dbReference>
<keyword evidence="6 10" id="KW-0067">ATP-binding</keyword>
<evidence type="ECO:0000256" key="10">
    <source>
        <dbReference type="PIRNR" id="PIRNR001563"/>
    </source>
</evidence>
<feature type="domain" description="Mur ligase C-terminal" evidence="11">
    <location>
        <begin position="297"/>
        <end position="413"/>
    </location>
</feature>
<dbReference type="Pfam" id="PF02875">
    <property type="entry name" value="Mur_ligase_C"/>
    <property type="match status" value="1"/>
</dbReference>
<gene>
    <name evidence="13" type="primary">folC</name>
    <name evidence="13" type="ORF">GCM10008983_19310</name>
</gene>
<dbReference type="Gene3D" id="3.40.1190.10">
    <property type="entry name" value="Mur-like, catalytic domain"/>
    <property type="match status" value="1"/>
</dbReference>
<dbReference type="InterPro" id="IPR004101">
    <property type="entry name" value="Mur_ligase_C"/>
</dbReference>
<evidence type="ECO:0000313" key="14">
    <source>
        <dbReference type="Proteomes" id="UP001501459"/>
    </source>
</evidence>
<protein>
    <recommendedName>
        <fullName evidence="2">tetrahydrofolate synthase</fullName>
        <ecNumber evidence="2">6.3.2.17</ecNumber>
    </recommendedName>
    <alternativeName>
        <fullName evidence="8">Tetrahydrofolylpolyglutamate synthase</fullName>
    </alternativeName>
</protein>
<keyword evidence="5 10" id="KW-0547">Nucleotide-binding</keyword>
<dbReference type="Proteomes" id="UP001501459">
    <property type="component" value="Unassembled WGS sequence"/>
</dbReference>
<accession>A0ABP3J8N9</accession>
<evidence type="ECO:0000259" key="11">
    <source>
        <dbReference type="Pfam" id="PF02875"/>
    </source>
</evidence>
<comment type="catalytic activity">
    <reaction evidence="9">
        <text>(6S)-5,6,7,8-tetrahydrofolyl-(gamma-L-Glu)(n) + L-glutamate + ATP = (6S)-5,6,7,8-tetrahydrofolyl-(gamma-L-Glu)(n+1) + ADP + phosphate + H(+)</text>
        <dbReference type="Rhea" id="RHEA:10580"/>
        <dbReference type="Rhea" id="RHEA-COMP:14738"/>
        <dbReference type="Rhea" id="RHEA-COMP:14740"/>
        <dbReference type="ChEBI" id="CHEBI:15378"/>
        <dbReference type="ChEBI" id="CHEBI:29985"/>
        <dbReference type="ChEBI" id="CHEBI:30616"/>
        <dbReference type="ChEBI" id="CHEBI:43474"/>
        <dbReference type="ChEBI" id="CHEBI:141005"/>
        <dbReference type="ChEBI" id="CHEBI:456216"/>
        <dbReference type="EC" id="6.3.2.17"/>
    </reaction>
</comment>
<dbReference type="InterPro" id="IPR013221">
    <property type="entry name" value="Mur_ligase_cen"/>
</dbReference>
<evidence type="ECO:0000256" key="5">
    <source>
        <dbReference type="ARBA" id="ARBA00022741"/>
    </source>
</evidence>
<dbReference type="InterPro" id="IPR036615">
    <property type="entry name" value="Mur_ligase_C_dom_sf"/>
</dbReference>
<proteinExistence type="inferred from homology"/>
<evidence type="ECO:0000259" key="12">
    <source>
        <dbReference type="Pfam" id="PF08245"/>
    </source>
</evidence>
<dbReference type="InterPro" id="IPR036565">
    <property type="entry name" value="Mur-like_cat_sf"/>
</dbReference>
<reference evidence="14" key="1">
    <citation type="journal article" date="2019" name="Int. J. Syst. Evol. Microbiol.">
        <title>The Global Catalogue of Microorganisms (GCM) 10K type strain sequencing project: providing services to taxonomists for standard genome sequencing and annotation.</title>
        <authorList>
            <consortium name="The Broad Institute Genomics Platform"/>
            <consortium name="The Broad Institute Genome Sequencing Center for Infectious Disease"/>
            <person name="Wu L."/>
            <person name="Ma J."/>
        </authorList>
    </citation>
    <scope>NUCLEOTIDE SEQUENCE [LARGE SCALE GENOMIC DNA]</scope>
    <source>
        <strain evidence="14">JCM 12149</strain>
    </source>
</reference>
<evidence type="ECO:0000256" key="2">
    <source>
        <dbReference type="ARBA" id="ARBA00013025"/>
    </source>
</evidence>
<evidence type="ECO:0000256" key="1">
    <source>
        <dbReference type="ARBA" id="ARBA00008276"/>
    </source>
</evidence>
<comment type="similarity">
    <text evidence="1 10">Belongs to the folylpolyglutamate synthase family.</text>
</comment>
<evidence type="ECO:0000256" key="3">
    <source>
        <dbReference type="ARBA" id="ARBA00022598"/>
    </source>
</evidence>
<dbReference type="InterPro" id="IPR001645">
    <property type="entry name" value="Folylpolyglutamate_synth"/>
</dbReference>
<keyword evidence="14" id="KW-1185">Reference proteome</keyword>
<feature type="domain" description="Mur ligase central" evidence="12">
    <location>
        <begin position="46"/>
        <end position="270"/>
    </location>
</feature>
<keyword evidence="7" id="KW-0460">Magnesium</keyword>
<keyword evidence="4" id="KW-0479">Metal-binding</keyword>
<dbReference type="SUPFAM" id="SSF53244">
    <property type="entry name" value="MurD-like peptide ligases, peptide-binding domain"/>
    <property type="match status" value="1"/>
</dbReference>
<evidence type="ECO:0000256" key="8">
    <source>
        <dbReference type="ARBA" id="ARBA00030592"/>
    </source>
</evidence>
<organism evidence="13 14">
    <name type="scientific">Lentibacillus halophilus</name>
    <dbReference type="NCBI Taxonomy" id="295065"/>
    <lineage>
        <taxon>Bacteria</taxon>
        <taxon>Bacillati</taxon>
        <taxon>Bacillota</taxon>
        <taxon>Bacilli</taxon>
        <taxon>Bacillales</taxon>
        <taxon>Bacillaceae</taxon>
        <taxon>Lentibacillus</taxon>
    </lineage>
</organism>
<dbReference type="RefSeq" id="WP_343752643.1">
    <property type="nucleotide sequence ID" value="NZ_BAAADM010000054.1"/>
</dbReference>
<dbReference type="NCBIfam" id="TIGR01499">
    <property type="entry name" value="folC"/>
    <property type="match status" value="1"/>
</dbReference>
<dbReference type="Gene3D" id="3.90.190.20">
    <property type="entry name" value="Mur ligase, C-terminal domain"/>
    <property type="match status" value="1"/>
</dbReference>
<evidence type="ECO:0000256" key="4">
    <source>
        <dbReference type="ARBA" id="ARBA00022723"/>
    </source>
</evidence>
<keyword evidence="3 10" id="KW-0436">Ligase</keyword>
<dbReference type="EC" id="6.3.2.17" evidence="2"/>
<dbReference type="PANTHER" id="PTHR11136:SF0">
    <property type="entry name" value="DIHYDROFOLATE SYNTHETASE-RELATED"/>
    <property type="match status" value="1"/>
</dbReference>
<sequence>MFSYYYQVETFFHDRKQLGMKPGLDRTQQLLQYLGNPQKQVEAVHVAGTNGKGSTVQYIKSGLMANNVRVGVFQSPSMDGIKGHISLGHHYIPEETIISLMNQLYPCIKQMDQKHHAPTMFEIITAIAFVYFKDHADIAIIEAGMGGRYDTTNCFQPLIAIITNVEKDHTAFLGDTIEKIAWHKAGIIQENKPIITGEITEEAYNSIVAEAQQKNAPMLSAGQAFQTETIYADKHNWTFRWKAAHEGVLNVSIKASGSHQINNASLAMMTLSIMRRRGFQLNWGKTLQGLATAVIPGRFEYVCQDPVVIVDSAHNPAGAQALTNTLAVQCAGMNCHLIFAAFRDKDIKEMLRRLENQFATVTLTTFVHPRAASTTELCQYSQRSDVRLIDDWKQAVDNVYQLQQNSCYVITGSLHFIASVRKYFEG</sequence>
<evidence type="ECO:0000256" key="9">
    <source>
        <dbReference type="ARBA" id="ARBA00047493"/>
    </source>
</evidence>